<dbReference type="Proteomes" id="UP001152607">
    <property type="component" value="Unassembled WGS sequence"/>
</dbReference>
<feature type="region of interest" description="Disordered" evidence="1">
    <location>
        <begin position="283"/>
        <end position="396"/>
    </location>
</feature>
<protein>
    <submittedName>
        <fullName evidence="2">Uncharacterized protein</fullName>
    </submittedName>
</protein>
<feature type="compositionally biased region" description="Low complexity" evidence="1">
    <location>
        <begin position="234"/>
        <end position="255"/>
    </location>
</feature>
<keyword evidence="3" id="KW-1185">Reference proteome</keyword>
<organism evidence="2 3">
    <name type="scientific">Periconia digitata</name>
    <dbReference type="NCBI Taxonomy" id="1303443"/>
    <lineage>
        <taxon>Eukaryota</taxon>
        <taxon>Fungi</taxon>
        <taxon>Dikarya</taxon>
        <taxon>Ascomycota</taxon>
        <taxon>Pezizomycotina</taxon>
        <taxon>Dothideomycetes</taxon>
        <taxon>Pleosporomycetidae</taxon>
        <taxon>Pleosporales</taxon>
        <taxon>Massarineae</taxon>
        <taxon>Periconiaceae</taxon>
        <taxon>Periconia</taxon>
    </lineage>
</organism>
<sequence length="509" mass="55072">MFHLPFVLSSRHRVSSLYGDLTSLQTLRYPSRPPPPAARPPFHCIFAHWHPLPVSFNPNCQIYRFEHSPKPTPVTGQIMSDIIMDEDNGYAGSAEEEDDSGEQTSSSGEQSTRGTMSFQDFDGSFLPQMGLDSDNEAGPSHSYPDRDEYTSSSLSPGPFSSSDSDADNLGADGQPSASNLHDPWHFHSDQSGYYTSSSLSPGPFSSDSSADGQPSASNFQGPSHSHLNQSGDTSSSLSPGPFSSDSSSDGQPSAPILRSRWSERQDQGRVTWRLPLIDIHNDVGHTMQSAGPSSSSKSNTVLRNGEASNQYSQSAQSRSHPRNDEGHPQPELEPREENVGSSSRQQRSGNDDSQASASGTRRARPLLPRTMDDGPPRSPREVCRSPAPKPLNMGLAYDPNTGEIFLDPSTDDITPIPVTTVDVPIWLRADPSVWMREGSIPISLTLEKPSGDESEDSEAEEAKSGEVRYPGVAESHTSPREVLMSAAALRVARAASAERQKNPDQGILS</sequence>
<feature type="compositionally biased region" description="Basic and acidic residues" evidence="1">
    <location>
        <begin position="321"/>
        <end position="338"/>
    </location>
</feature>
<feature type="compositionally biased region" description="Low complexity" evidence="1">
    <location>
        <begin position="196"/>
        <end position="209"/>
    </location>
</feature>
<feature type="compositionally biased region" description="Acidic residues" evidence="1">
    <location>
        <begin position="90"/>
        <end position="101"/>
    </location>
</feature>
<feature type="compositionally biased region" description="Polar residues" evidence="1">
    <location>
        <begin position="286"/>
        <end position="318"/>
    </location>
</feature>
<accession>A0A9W4TZG9</accession>
<dbReference type="EMBL" id="CAOQHR010000001">
    <property type="protein sequence ID" value="CAI6234320.1"/>
    <property type="molecule type" value="Genomic_DNA"/>
</dbReference>
<feature type="compositionally biased region" description="Low complexity" evidence="1">
    <location>
        <begin position="151"/>
        <end position="163"/>
    </location>
</feature>
<evidence type="ECO:0000313" key="3">
    <source>
        <dbReference type="Proteomes" id="UP001152607"/>
    </source>
</evidence>
<reference evidence="2" key="1">
    <citation type="submission" date="2023-01" db="EMBL/GenBank/DDBJ databases">
        <authorList>
            <person name="Van Ghelder C."/>
            <person name="Rancurel C."/>
        </authorList>
    </citation>
    <scope>NUCLEOTIDE SEQUENCE</scope>
    <source>
        <strain evidence="2">CNCM I-4278</strain>
    </source>
</reference>
<feature type="compositionally biased region" description="Basic and acidic residues" evidence="1">
    <location>
        <begin position="370"/>
        <end position="383"/>
    </location>
</feature>
<dbReference type="AlphaFoldDB" id="A0A9W4TZG9"/>
<comment type="caution">
    <text evidence="2">The sequence shown here is derived from an EMBL/GenBank/DDBJ whole genome shotgun (WGS) entry which is preliminary data.</text>
</comment>
<feature type="region of interest" description="Disordered" evidence="1">
    <location>
        <begin position="90"/>
        <end position="267"/>
    </location>
</feature>
<feature type="region of interest" description="Disordered" evidence="1">
    <location>
        <begin position="444"/>
        <end position="480"/>
    </location>
</feature>
<proteinExistence type="predicted"/>
<gene>
    <name evidence="2" type="ORF">PDIGIT_LOCUS341</name>
</gene>
<evidence type="ECO:0000256" key="1">
    <source>
        <dbReference type="SAM" id="MobiDB-lite"/>
    </source>
</evidence>
<feature type="compositionally biased region" description="Polar residues" evidence="1">
    <location>
        <begin position="210"/>
        <end position="233"/>
    </location>
</feature>
<feature type="compositionally biased region" description="Low complexity" evidence="1">
    <location>
        <begin position="102"/>
        <end position="112"/>
    </location>
</feature>
<feature type="compositionally biased region" description="Polar residues" evidence="1">
    <location>
        <begin position="339"/>
        <end position="359"/>
    </location>
</feature>
<name>A0A9W4TZG9_9PLEO</name>
<evidence type="ECO:0000313" key="2">
    <source>
        <dbReference type="EMBL" id="CAI6234320.1"/>
    </source>
</evidence>